<protein>
    <submittedName>
        <fullName evidence="1">Uncharacterized protein</fullName>
    </submittedName>
</protein>
<dbReference type="AlphaFoldDB" id="A0AAN4PSD1"/>
<accession>A0AAN4PSD1</accession>
<sequence length="229" mass="25700">MSLWVVNMGKAVKDVVGYSILAFNPHAPTFPRTAIDYYNYPWRDPSSYANHTSTSDKDGLDKSGIIYLITTQKKEPPQARVLEYSRVELEQAYHHKLYLPASGVFLMQDGKFKKRGDLLVGLHYNGRSTNHFFFYRYICSGTKTGLVHGGGGQCARGIQQVANTLDETTKRQKLGLVAPESHLPALPDSTSRLNSGASASVWLMDWDEHYLSGVVTWKFVQLSLFMFVG</sequence>
<comment type="caution">
    <text evidence="1">The sequence shown here is derived from an EMBL/GenBank/DDBJ whole genome shotgun (WGS) entry which is preliminary data.</text>
</comment>
<gene>
    <name evidence="1" type="ORF">ALT_9528</name>
</gene>
<dbReference type="Proteomes" id="UP000051487">
    <property type="component" value="Unassembled WGS sequence"/>
</dbReference>
<name>A0AAN4PSD1_ASPLE</name>
<dbReference type="EMBL" id="BCLY01000017">
    <property type="protein sequence ID" value="GAQ12207.1"/>
    <property type="molecule type" value="Genomic_DNA"/>
</dbReference>
<evidence type="ECO:0000313" key="2">
    <source>
        <dbReference type="Proteomes" id="UP000051487"/>
    </source>
</evidence>
<organism evidence="1 2">
    <name type="scientific">Aspergillus lentulus</name>
    <dbReference type="NCBI Taxonomy" id="293939"/>
    <lineage>
        <taxon>Eukaryota</taxon>
        <taxon>Fungi</taxon>
        <taxon>Dikarya</taxon>
        <taxon>Ascomycota</taxon>
        <taxon>Pezizomycotina</taxon>
        <taxon>Eurotiomycetes</taxon>
        <taxon>Eurotiomycetidae</taxon>
        <taxon>Eurotiales</taxon>
        <taxon>Aspergillaceae</taxon>
        <taxon>Aspergillus</taxon>
        <taxon>Aspergillus subgen. Fumigati</taxon>
    </lineage>
</organism>
<reference evidence="1 2" key="1">
    <citation type="submission" date="2015-11" db="EMBL/GenBank/DDBJ databases">
        <title>Aspergillus lentulus strain IFM 54703T.</title>
        <authorList>
            <person name="Kusuya Y."/>
            <person name="Sakai K."/>
            <person name="Kamei K."/>
            <person name="Takahashi H."/>
            <person name="Yaguchi T."/>
        </authorList>
    </citation>
    <scope>NUCLEOTIDE SEQUENCE [LARGE SCALE GENOMIC DNA]</scope>
    <source>
        <strain evidence="1 2">IFM 54703</strain>
    </source>
</reference>
<proteinExistence type="predicted"/>
<evidence type="ECO:0000313" key="1">
    <source>
        <dbReference type="EMBL" id="GAQ12207.1"/>
    </source>
</evidence>